<feature type="signal peptide" evidence="1">
    <location>
        <begin position="1"/>
        <end position="21"/>
    </location>
</feature>
<dbReference type="EMBL" id="KB446544">
    <property type="protein sequence ID" value="EME40203.1"/>
    <property type="molecule type" value="Genomic_DNA"/>
</dbReference>
<gene>
    <name evidence="2" type="ORF">DOTSEDRAFT_74875</name>
</gene>
<keyword evidence="3" id="KW-1185">Reference proteome</keyword>
<feature type="chain" id="PRO_5004108706" description="Ecp2 effector protein domain-containing protein" evidence="1">
    <location>
        <begin position="22"/>
        <end position="131"/>
    </location>
</feature>
<protein>
    <recommendedName>
        <fullName evidence="4">Ecp2 effector protein domain-containing protein</fullName>
    </recommendedName>
</protein>
<dbReference type="Proteomes" id="UP000016933">
    <property type="component" value="Unassembled WGS sequence"/>
</dbReference>
<dbReference type="AlphaFoldDB" id="N1PCI4"/>
<dbReference type="HOGENOM" id="CLU_1927543_0_0_1"/>
<evidence type="ECO:0000313" key="3">
    <source>
        <dbReference type="Proteomes" id="UP000016933"/>
    </source>
</evidence>
<proteinExistence type="predicted"/>
<keyword evidence="1" id="KW-0732">Signal</keyword>
<name>N1PCI4_DOTSN</name>
<accession>N1PCI4</accession>
<evidence type="ECO:0000313" key="2">
    <source>
        <dbReference type="EMBL" id="EME40203.1"/>
    </source>
</evidence>
<evidence type="ECO:0008006" key="4">
    <source>
        <dbReference type="Google" id="ProtNLM"/>
    </source>
</evidence>
<evidence type="ECO:0000256" key="1">
    <source>
        <dbReference type="SAM" id="SignalP"/>
    </source>
</evidence>
<reference evidence="3" key="1">
    <citation type="journal article" date="2012" name="PLoS Genet.">
        <title>The genomes of the fungal plant pathogens Cladosporium fulvum and Dothistroma septosporum reveal adaptation to different hosts and lifestyles but also signatures of common ancestry.</title>
        <authorList>
            <person name="de Wit P.J.G.M."/>
            <person name="van der Burgt A."/>
            <person name="Oekmen B."/>
            <person name="Stergiopoulos I."/>
            <person name="Abd-Elsalam K.A."/>
            <person name="Aerts A.L."/>
            <person name="Bahkali A.H."/>
            <person name="Beenen H.G."/>
            <person name="Chettri P."/>
            <person name="Cox M.P."/>
            <person name="Datema E."/>
            <person name="de Vries R.P."/>
            <person name="Dhillon B."/>
            <person name="Ganley A.R."/>
            <person name="Griffiths S.A."/>
            <person name="Guo Y."/>
            <person name="Hamelin R.C."/>
            <person name="Henrissat B."/>
            <person name="Kabir M.S."/>
            <person name="Jashni M.K."/>
            <person name="Kema G."/>
            <person name="Klaubauf S."/>
            <person name="Lapidus A."/>
            <person name="Levasseur A."/>
            <person name="Lindquist E."/>
            <person name="Mehrabi R."/>
            <person name="Ohm R.A."/>
            <person name="Owen T.J."/>
            <person name="Salamov A."/>
            <person name="Schwelm A."/>
            <person name="Schijlen E."/>
            <person name="Sun H."/>
            <person name="van den Burg H.A."/>
            <person name="van Ham R.C.H.J."/>
            <person name="Zhang S."/>
            <person name="Goodwin S.B."/>
            <person name="Grigoriev I.V."/>
            <person name="Collemare J."/>
            <person name="Bradshaw R.E."/>
        </authorList>
    </citation>
    <scope>NUCLEOTIDE SEQUENCE [LARGE SCALE GENOMIC DNA]</scope>
    <source>
        <strain evidence="3">NZE10 / CBS 128990</strain>
    </source>
</reference>
<reference evidence="2 3" key="2">
    <citation type="journal article" date="2012" name="PLoS Pathog.">
        <title>Diverse lifestyles and strategies of plant pathogenesis encoded in the genomes of eighteen Dothideomycetes fungi.</title>
        <authorList>
            <person name="Ohm R.A."/>
            <person name="Feau N."/>
            <person name="Henrissat B."/>
            <person name="Schoch C.L."/>
            <person name="Horwitz B.A."/>
            <person name="Barry K.W."/>
            <person name="Condon B.J."/>
            <person name="Copeland A.C."/>
            <person name="Dhillon B."/>
            <person name="Glaser F."/>
            <person name="Hesse C.N."/>
            <person name="Kosti I."/>
            <person name="LaButti K."/>
            <person name="Lindquist E.A."/>
            <person name="Lucas S."/>
            <person name="Salamov A.A."/>
            <person name="Bradshaw R.E."/>
            <person name="Ciuffetti L."/>
            <person name="Hamelin R.C."/>
            <person name="Kema G.H.J."/>
            <person name="Lawrence C."/>
            <person name="Scott J.A."/>
            <person name="Spatafora J.W."/>
            <person name="Turgeon B.G."/>
            <person name="de Wit P.J.G.M."/>
            <person name="Zhong S."/>
            <person name="Goodwin S.B."/>
            <person name="Grigoriev I.V."/>
        </authorList>
    </citation>
    <scope>NUCLEOTIDE SEQUENCE [LARGE SCALE GENOMIC DNA]</scope>
    <source>
        <strain evidence="3">NZE10 / CBS 128990</strain>
    </source>
</reference>
<sequence>MAPLWRTLLLTLLAAGPLVFARCNVGDQKPARADDVAAAISQLVQRGGNCGPLAYGSAKVLVVVNSAQIVGVNVGTNQQATSASCAGVARAVGLIMDECTTDDIVNGKTVSGRHTVPGNDNFNVIALRIDD</sequence>
<organism evidence="2 3">
    <name type="scientific">Dothistroma septosporum (strain NZE10 / CBS 128990)</name>
    <name type="common">Red band needle blight fungus</name>
    <name type="synonym">Mycosphaerella pini</name>
    <dbReference type="NCBI Taxonomy" id="675120"/>
    <lineage>
        <taxon>Eukaryota</taxon>
        <taxon>Fungi</taxon>
        <taxon>Dikarya</taxon>
        <taxon>Ascomycota</taxon>
        <taxon>Pezizomycotina</taxon>
        <taxon>Dothideomycetes</taxon>
        <taxon>Dothideomycetidae</taxon>
        <taxon>Mycosphaerellales</taxon>
        <taxon>Mycosphaerellaceae</taxon>
        <taxon>Dothistroma</taxon>
    </lineage>
</organism>